<organism evidence="2 3">
    <name type="scientific">Rhodovibrio sodomensis</name>
    <dbReference type="NCBI Taxonomy" id="1088"/>
    <lineage>
        <taxon>Bacteria</taxon>
        <taxon>Pseudomonadati</taxon>
        <taxon>Pseudomonadota</taxon>
        <taxon>Alphaproteobacteria</taxon>
        <taxon>Rhodospirillales</taxon>
        <taxon>Rhodovibrionaceae</taxon>
        <taxon>Rhodovibrio</taxon>
    </lineage>
</organism>
<dbReference type="Proteomes" id="UP001296873">
    <property type="component" value="Unassembled WGS sequence"/>
</dbReference>
<evidence type="ECO:0000313" key="3">
    <source>
        <dbReference type="Proteomes" id="UP001296873"/>
    </source>
</evidence>
<comment type="caution">
    <text evidence="2">The sequence shown here is derived from an EMBL/GenBank/DDBJ whole genome shotgun (WGS) entry which is preliminary data.</text>
</comment>
<sequence>MAPRMASLVRDVDGGVAVSAALTIATVMTLIMIVLEVAGLAVVNNGLKASASRAGELAATGQPLDPAAEETPLRAFCAGGDVTFTTRCHVDLPDYAASGGIACSSPAATVVSVEARCTWTYLTPIPGSLLGGNALELDAWTIQPLE</sequence>
<evidence type="ECO:0000256" key="1">
    <source>
        <dbReference type="SAM" id="Phobius"/>
    </source>
</evidence>
<evidence type="ECO:0008006" key="4">
    <source>
        <dbReference type="Google" id="ProtNLM"/>
    </source>
</evidence>
<keyword evidence="1" id="KW-0472">Membrane</keyword>
<protein>
    <recommendedName>
        <fullName evidence="4">Pilus assembly protein</fullName>
    </recommendedName>
</protein>
<proteinExistence type="predicted"/>
<evidence type="ECO:0000313" key="2">
    <source>
        <dbReference type="EMBL" id="MBK1668198.1"/>
    </source>
</evidence>
<gene>
    <name evidence="2" type="ORF">CKO28_09125</name>
</gene>
<dbReference type="RefSeq" id="WP_200340402.1">
    <property type="nucleotide sequence ID" value="NZ_NRRL01000018.1"/>
</dbReference>
<dbReference type="EMBL" id="NRRL01000018">
    <property type="protein sequence ID" value="MBK1668198.1"/>
    <property type="molecule type" value="Genomic_DNA"/>
</dbReference>
<keyword evidence="1" id="KW-1133">Transmembrane helix</keyword>
<name>A0ABS1DEL8_9PROT</name>
<feature type="transmembrane region" description="Helical" evidence="1">
    <location>
        <begin position="20"/>
        <end position="43"/>
    </location>
</feature>
<keyword evidence="1" id="KW-0812">Transmembrane</keyword>
<keyword evidence="3" id="KW-1185">Reference proteome</keyword>
<accession>A0ABS1DEL8</accession>
<reference evidence="2 3" key="1">
    <citation type="journal article" date="2020" name="Microorganisms">
        <title>Osmotic Adaptation and Compatible Solute Biosynthesis of Phototrophic Bacteria as Revealed from Genome Analyses.</title>
        <authorList>
            <person name="Imhoff J.F."/>
            <person name="Rahn T."/>
            <person name="Kunzel S."/>
            <person name="Keller A."/>
            <person name="Neulinger S.C."/>
        </authorList>
    </citation>
    <scope>NUCLEOTIDE SEQUENCE [LARGE SCALE GENOMIC DNA]</scope>
    <source>
        <strain evidence="2 3">DSM 9895</strain>
    </source>
</reference>